<dbReference type="GO" id="GO:0016836">
    <property type="term" value="F:hydro-lyase activity"/>
    <property type="evidence" value="ECO:0007669"/>
    <property type="project" value="UniProtKB-UniRule"/>
</dbReference>
<dbReference type="PANTHER" id="PTHR48078">
    <property type="entry name" value="THREONINE DEHYDRATASE, MITOCHONDRIAL-RELATED"/>
    <property type="match status" value="1"/>
</dbReference>
<dbReference type="SUPFAM" id="SSF53686">
    <property type="entry name" value="Tryptophan synthase beta subunit-like PLP-dependent enzymes"/>
    <property type="match status" value="1"/>
</dbReference>
<dbReference type="Pfam" id="PF00291">
    <property type="entry name" value="PALP"/>
    <property type="match status" value="1"/>
</dbReference>
<dbReference type="Proteomes" id="UP000482487">
    <property type="component" value="Unassembled WGS sequence"/>
</dbReference>
<feature type="modified residue" description="N6-(pyridoxal phosphate)lysine" evidence="4">
    <location>
        <position position="107"/>
    </location>
</feature>
<dbReference type="EC" id="4.3.1.18" evidence="4"/>
<comment type="similarity">
    <text evidence="4">Belongs to the serine/threonine dehydratase family. DsdA subfamily.</text>
</comment>
<dbReference type="NCBIfam" id="NF002823">
    <property type="entry name" value="PRK02991.1"/>
    <property type="match status" value="1"/>
</dbReference>
<evidence type="ECO:0000256" key="1">
    <source>
        <dbReference type="ARBA" id="ARBA00001933"/>
    </source>
</evidence>
<evidence type="ECO:0000256" key="3">
    <source>
        <dbReference type="ARBA" id="ARBA00023239"/>
    </source>
</evidence>
<dbReference type="InterPro" id="IPR036052">
    <property type="entry name" value="TrpB-like_PALP_sf"/>
</dbReference>
<dbReference type="PANTHER" id="PTHR48078:SF9">
    <property type="entry name" value="D-SERINE DEHYDRATASE"/>
    <property type="match status" value="1"/>
</dbReference>
<feature type="domain" description="Tryptophan synthase beta chain-like PALP" evidence="5">
    <location>
        <begin position="69"/>
        <end position="388"/>
    </location>
</feature>
<dbReference type="GO" id="GO:0030170">
    <property type="term" value="F:pyridoxal phosphate binding"/>
    <property type="evidence" value="ECO:0007669"/>
    <property type="project" value="InterPro"/>
</dbReference>
<accession>A0A7C9MH42</accession>
<keyword evidence="3 4" id="KW-0456">Lyase</keyword>
<comment type="cofactor">
    <cofactor evidence="1 4">
        <name>pyridoxal 5'-phosphate</name>
        <dbReference type="ChEBI" id="CHEBI:597326"/>
    </cofactor>
</comment>
<dbReference type="GO" id="GO:0036088">
    <property type="term" value="P:D-serine catabolic process"/>
    <property type="evidence" value="ECO:0007669"/>
    <property type="project" value="TreeGrafter"/>
</dbReference>
<dbReference type="EMBL" id="WVUD01000041">
    <property type="protein sequence ID" value="MYL84750.1"/>
    <property type="molecule type" value="Genomic_DNA"/>
</dbReference>
<dbReference type="GO" id="GO:0008721">
    <property type="term" value="F:D-serine ammonia-lyase activity"/>
    <property type="evidence" value="ECO:0007669"/>
    <property type="project" value="UniProtKB-EC"/>
</dbReference>
<name>A0A7C9MH42_9BACT</name>
<dbReference type="NCBIfam" id="TIGR02035">
    <property type="entry name" value="D_Ser_am_lyase"/>
    <property type="match status" value="1"/>
</dbReference>
<reference evidence="6 7" key="1">
    <citation type="submission" date="2020-01" db="EMBL/GenBank/DDBJ databases">
        <title>Genome sequence of Desulfovibrio aerotolerans DSM 16695(T).</title>
        <authorList>
            <person name="Karnachuk O."/>
            <person name="Avakyan M."/>
            <person name="Mardanov A."/>
            <person name="Kadnikov V."/>
            <person name="Ravin N."/>
        </authorList>
    </citation>
    <scope>NUCLEOTIDE SEQUENCE [LARGE SCALE GENOMIC DNA]</scope>
    <source>
        <strain evidence="6 7">DSM 16695</strain>
    </source>
</reference>
<dbReference type="InterPro" id="IPR050147">
    <property type="entry name" value="Ser/Thr_Dehydratase"/>
</dbReference>
<organism evidence="6 7">
    <name type="scientific">Solidesulfovibrio aerotolerans</name>
    <dbReference type="NCBI Taxonomy" id="295255"/>
    <lineage>
        <taxon>Bacteria</taxon>
        <taxon>Pseudomonadati</taxon>
        <taxon>Thermodesulfobacteriota</taxon>
        <taxon>Desulfovibrionia</taxon>
        <taxon>Desulfovibrionales</taxon>
        <taxon>Desulfovibrionaceae</taxon>
        <taxon>Solidesulfovibrio</taxon>
    </lineage>
</organism>
<dbReference type="OrthoDB" id="9780546at2"/>
<evidence type="ECO:0000256" key="4">
    <source>
        <dbReference type="HAMAP-Rule" id="MF_01030"/>
    </source>
</evidence>
<dbReference type="HAMAP" id="MF_01030">
    <property type="entry name" value="D_Ser_dehydrat"/>
    <property type="match status" value="1"/>
</dbReference>
<protein>
    <recommendedName>
        <fullName evidence="4">Probable D-serine dehydratase</fullName>
        <ecNumber evidence="4">4.3.1.18</ecNumber>
    </recommendedName>
    <alternativeName>
        <fullName evidence="4">D-serine deaminase</fullName>
        <shortName evidence="4">DSD</shortName>
    </alternativeName>
</protein>
<proteinExistence type="inferred from homology"/>
<evidence type="ECO:0000259" key="5">
    <source>
        <dbReference type="Pfam" id="PF00291"/>
    </source>
</evidence>
<dbReference type="RefSeq" id="WP_160963057.1">
    <property type="nucleotide sequence ID" value="NZ_WVUD01000041.1"/>
</dbReference>
<evidence type="ECO:0000313" key="6">
    <source>
        <dbReference type="EMBL" id="MYL84750.1"/>
    </source>
</evidence>
<comment type="caution">
    <text evidence="6">The sequence shown here is derived from an EMBL/GenBank/DDBJ whole genome shotgun (WGS) entry which is preliminary data.</text>
</comment>
<evidence type="ECO:0000313" key="7">
    <source>
        <dbReference type="Proteomes" id="UP000482487"/>
    </source>
</evidence>
<comment type="catalytic activity">
    <reaction evidence="4">
        <text>D-serine = pyruvate + NH4(+)</text>
        <dbReference type="Rhea" id="RHEA:13977"/>
        <dbReference type="ChEBI" id="CHEBI:15361"/>
        <dbReference type="ChEBI" id="CHEBI:28938"/>
        <dbReference type="ChEBI" id="CHEBI:35247"/>
        <dbReference type="EC" id="4.3.1.18"/>
    </reaction>
</comment>
<dbReference type="AlphaFoldDB" id="A0A7C9MH42"/>
<sequence>MDAALEAGLRAGHPVFFVNPGRAPIEAVAASLPVTLADITAAKARLARFAPLLAELFPELAPSGGCIESPLLPVPVLARRLQAAGLPSQDRVYLKADHALPVAGSVKARGGLHAVLAVAERLALAQGLLTGPDDDVRLLAEPDARAFFSGHTLSVGSTGNLGLSIGIFGRGLGFAVTVHMAAEARAWKKEKLRGVGATVIEHPGDYAAACATAREEAAHATRLHFIDDENSLDLFLGYAVAGLELPQQLAACRIDVAPASPLVLHLPCGVGGAPGGIACGARLALGDAALAVFVEPTQAPALLLGLATGRRAGVSAADYGLTGRTVADGLAVARPSDLVCRSMEPILDGAHTVPDAAMLAHVAEAWTAEALRLEPAAAAALAGPLAVRRAGLPALADRPATHILWATGGSLLPDTVFAELLAKAGARL</sequence>
<gene>
    <name evidence="4" type="primary">dsdA</name>
    <name evidence="6" type="ORF">GTA51_16680</name>
</gene>
<evidence type="ECO:0000256" key="2">
    <source>
        <dbReference type="ARBA" id="ARBA00022898"/>
    </source>
</evidence>
<dbReference type="InterPro" id="IPR001926">
    <property type="entry name" value="TrpB-like_PALP"/>
</dbReference>
<dbReference type="Gene3D" id="3.40.50.1100">
    <property type="match status" value="2"/>
</dbReference>
<keyword evidence="7" id="KW-1185">Reference proteome</keyword>
<dbReference type="GO" id="GO:0009097">
    <property type="term" value="P:isoleucine biosynthetic process"/>
    <property type="evidence" value="ECO:0007669"/>
    <property type="project" value="TreeGrafter"/>
</dbReference>
<keyword evidence="2 4" id="KW-0663">Pyridoxal phosphate</keyword>
<dbReference type="InterPro" id="IPR011780">
    <property type="entry name" value="D_Ser_am_lyase"/>
</dbReference>